<dbReference type="InterPro" id="IPR011989">
    <property type="entry name" value="ARM-like"/>
</dbReference>
<dbReference type="PANTHER" id="PTHR10997">
    <property type="entry name" value="IMPORTIN-7, 8, 11"/>
    <property type="match status" value="1"/>
</dbReference>
<evidence type="ECO:0000256" key="3">
    <source>
        <dbReference type="ARBA" id="ARBA00022448"/>
    </source>
</evidence>
<dbReference type="PROSITE" id="PS50166">
    <property type="entry name" value="IMPORTIN_B_NT"/>
    <property type="match status" value="1"/>
</dbReference>
<gene>
    <name evidence="6" type="ORF">BV898_03556</name>
</gene>
<dbReference type="PANTHER" id="PTHR10997:SF7">
    <property type="entry name" value="IMPORTIN-11"/>
    <property type="match status" value="1"/>
</dbReference>
<dbReference type="GO" id="GO:0005635">
    <property type="term" value="C:nuclear envelope"/>
    <property type="evidence" value="ECO:0007669"/>
    <property type="project" value="TreeGrafter"/>
</dbReference>
<dbReference type="SMART" id="SM00913">
    <property type="entry name" value="IBN_N"/>
    <property type="match status" value="1"/>
</dbReference>
<dbReference type="Pfam" id="PF03810">
    <property type="entry name" value="IBN_N"/>
    <property type="match status" value="1"/>
</dbReference>
<dbReference type="InterPro" id="IPR001494">
    <property type="entry name" value="Importin-beta_N"/>
</dbReference>
<dbReference type="Gene3D" id="1.25.10.10">
    <property type="entry name" value="Leucine-rich Repeat Variant"/>
    <property type="match status" value="1"/>
</dbReference>
<dbReference type="SUPFAM" id="SSF48371">
    <property type="entry name" value="ARM repeat"/>
    <property type="match status" value="1"/>
</dbReference>
<sequence length="887" mass="99174">MDVSSANSVANPEPVAGGVPDNISLAAVLEALRLCTMGKNPDSVMAGEKILQSCQSHKQFLAALGAIICDDAQPDDVRTIAAILFKNNTDKFWRSGALQLDEPTKCGIRGNIFQACFRQGNMGAVKQAIAAVGKIARFDYPKTWPTLVDDIGSKLSSDTDDETKCRAIKLLHECTKELATKRLPNDRKAFCNMTFNIFYPVVNIFRSTLALVRKGPAPGSFSYDQYVRQALYSAKVLQTLMVNGVRDHSQFQPFKDYWTFVGDDNVIMGLYNIAFELEKLEDFKSEAGIQLIVSVRKIALRLQRTALSMMEEHALAMSPYLLRIISQMVALVFGDSSSLNLPERALVTGMNIIKVFHSERAYRSTKDDPHPESSHLQIVRDSYFGQPNVIAMIEVLVTKLLPLTPADMERLTQDTEDYCNEIEGYDNWKFCLRPSAESLLSALCYSNQDISGNKIVELIKVTTSGHDVPMIVKEAVYLSAGLAAFHLFDMLDFDALFRDHLWREFQDKSIQNMILRRRILWLIGEWCSVRLAAESRVALFQLLVEGLAPSEHLAVRLMAAKVVKSTVDVFEFRVEDMAPVAPAIFQGLLLLVTECTSNDSQVVILNSLNITLERLESQVHPFVPKLLQCLMDLWTESGDSHLVQCGIVTAVKTTVRALKRDAVQIEGFASELIAMSTDLLNPAHVHLLTDGLDLWTALLQNSEVCTPRLQKLLTERLPALLEVTSENMEIVMEVLEGYLILAPEPFFTGFYDTLVSWASLTIPQIKEEGLEIIIRILDLSVQIYQAAAVPKLTPVLVVLVIGLPTDPARVFAIKMGLLARCLYYNFQGFTQVFAVIADRSPPQTTSALQIFHEFMKLWTEQINFISKLERRKLCGLAFMSLLLGDPK</sequence>
<keyword evidence="3" id="KW-0813">Transport</keyword>
<dbReference type="InterPro" id="IPR016024">
    <property type="entry name" value="ARM-type_fold"/>
</dbReference>
<dbReference type="EMBL" id="MTYJ01000017">
    <property type="protein sequence ID" value="OQV22380.1"/>
    <property type="molecule type" value="Genomic_DNA"/>
</dbReference>
<dbReference type="GO" id="GO:0031267">
    <property type="term" value="F:small GTPase binding"/>
    <property type="evidence" value="ECO:0007669"/>
    <property type="project" value="InterPro"/>
</dbReference>
<reference evidence="7" key="1">
    <citation type="submission" date="2017-01" db="EMBL/GenBank/DDBJ databases">
        <title>Comparative genomics of anhydrobiosis in the tardigrade Hypsibius dujardini.</title>
        <authorList>
            <person name="Yoshida Y."/>
            <person name="Koutsovoulos G."/>
            <person name="Laetsch D."/>
            <person name="Stevens L."/>
            <person name="Kumar S."/>
            <person name="Horikawa D."/>
            <person name="Ishino K."/>
            <person name="Komine S."/>
            <person name="Tomita M."/>
            <person name="Blaxter M."/>
            <person name="Arakawa K."/>
        </authorList>
    </citation>
    <scope>NUCLEOTIDE SEQUENCE [LARGE SCALE GENOMIC DNA]</scope>
    <source>
        <strain evidence="7">Z151</strain>
    </source>
</reference>
<feature type="domain" description="Importin N-terminal" evidence="5">
    <location>
        <begin position="47"/>
        <end position="118"/>
    </location>
</feature>
<proteinExistence type="inferred from homology"/>
<organism evidence="6 7">
    <name type="scientific">Hypsibius exemplaris</name>
    <name type="common">Freshwater tardigrade</name>
    <dbReference type="NCBI Taxonomy" id="2072580"/>
    <lineage>
        <taxon>Eukaryota</taxon>
        <taxon>Metazoa</taxon>
        <taxon>Ecdysozoa</taxon>
        <taxon>Tardigrada</taxon>
        <taxon>Eutardigrada</taxon>
        <taxon>Parachela</taxon>
        <taxon>Hypsibioidea</taxon>
        <taxon>Hypsibiidae</taxon>
        <taxon>Hypsibius</taxon>
    </lineage>
</organism>
<evidence type="ECO:0000313" key="6">
    <source>
        <dbReference type="EMBL" id="OQV22380.1"/>
    </source>
</evidence>
<evidence type="ECO:0000259" key="5">
    <source>
        <dbReference type="PROSITE" id="PS50166"/>
    </source>
</evidence>
<dbReference type="GO" id="GO:0005829">
    <property type="term" value="C:cytosol"/>
    <property type="evidence" value="ECO:0007669"/>
    <property type="project" value="TreeGrafter"/>
</dbReference>
<evidence type="ECO:0000256" key="1">
    <source>
        <dbReference type="ARBA" id="ARBA00004123"/>
    </source>
</evidence>
<dbReference type="OrthoDB" id="361693at2759"/>
<dbReference type="InterPro" id="IPR058669">
    <property type="entry name" value="TPR_IPO7/11-like"/>
</dbReference>
<comment type="caution">
    <text evidence="6">The sequence shown here is derived from an EMBL/GenBank/DDBJ whole genome shotgun (WGS) entry which is preliminary data.</text>
</comment>
<evidence type="ECO:0000313" key="7">
    <source>
        <dbReference type="Proteomes" id="UP000192578"/>
    </source>
</evidence>
<comment type="subcellular location">
    <subcellularLocation>
        <location evidence="1">Nucleus</location>
    </subcellularLocation>
</comment>
<evidence type="ECO:0000256" key="2">
    <source>
        <dbReference type="ARBA" id="ARBA00007991"/>
    </source>
</evidence>
<protein>
    <submittedName>
        <fullName evidence="6">Importin-11</fullName>
    </submittedName>
</protein>
<name>A0A1W0X4U3_HYPEX</name>
<dbReference type="Pfam" id="PF25758">
    <property type="entry name" value="TPR_IPO11"/>
    <property type="match status" value="1"/>
</dbReference>
<keyword evidence="4" id="KW-0539">Nucleus</keyword>
<dbReference type="AlphaFoldDB" id="A0A1W0X4U3"/>
<dbReference type="Proteomes" id="UP000192578">
    <property type="component" value="Unassembled WGS sequence"/>
</dbReference>
<accession>A0A1W0X4U3</accession>
<evidence type="ECO:0000256" key="4">
    <source>
        <dbReference type="ARBA" id="ARBA00023242"/>
    </source>
</evidence>
<dbReference type="GO" id="GO:0006606">
    <property type="term" value="P:protein import into nucleus"/>
    <property type="evidence" value="ECO:0007669"/>
    <property type="project" value="TreeGrafter"/>
</dbReference>
<comment type="similarity">
    <text evidence="2">Belongs to the importin beta family.</text>
</comment>
<keyword evidence="7" id="KW-1185">Reference proteome</keyword>